<dbReference type="SUPFAM" id="SSF53850">
    <property type="entry name" value="Periplasmic binding protein-like II"/>
    <property type="match status" value="1"/>
</dbReference>
<comment type="caution">
    <text evidence="6">The sequence shown here is derived from an EMBL/GenBank/DDBJ whole genome shotgun (WGS) entry which is preliminary data.</text>
</comment>
<reference evidence="7" key="1">
    <citation type="submission" date="2016-08" db="EMBL/GenBank/DDBJ databases">
        <authorList>
            <person name="Merda D."/>
            <person name="Briand M."/>
            <person name="Taghouti G."/>
            <person name="Carrere S."/>
            <person name="Gouzy J."/>
            <person name="Portier P."/>
            <person name="Jacques M.-A."/>
            <person name="Fischer-Le Saux M."/>
        </authorList>
    </citation>
    <scope>NUCLEOTIDE SEQUENCE [LARGE SCALE GENOMIC DNA]</scope>
    <source>
        <strain evidence="7">CFBP1156</strain>
    </source>
</reference>
<accession>A0A2S7EQS3</accession>
<dbReference type="InterPro" id="IPR000847">
    <property type="entry name" value="LysR_HTH_N"/>
</dbReference>
<proteinExistence type="inferred from homology"/>
<evidence type="ECO:0000256" key="4">
    <source>
        <dbReference type="ARBA" id="ARBA00023163"/>
    </source>
</evidence>
<dbReference type="Pfam" id="PF00126">
    <property type="entry name" value="HTH_1"/>
    <property type="match status" value="1"/>
</dbReference>
<dbReference type="Pfam" id="PF03466">
    <property type="entry name" value="LysR_substrate"/>
    <property type="match status" value="1"/>
</dbReference>
<feature type="domain" description="HTH lysR-type" evidence="5">
    <location>
        <begin position="9"/>
        <end position="64"/>
    </location>
</feature>
<sequence>MTTYRASRLQGITVFVQAVEAGSFTAAATRIGLSKSAVGKSVATLEQRLGVRLLDRTTRRLALTAEGADFHQSCLRVLAELDEAESRAASRRREVSGTLRISLPVTFGRQWVMPVLCNLARQHPKLTLDVAFADRAVDLLEENIDLVVRLGDPGNSASLSARYLGHQRTVTCGSPAYFVEHGVPTSIDDLANHDCITFGQGGHVFPWKLLDSEGRSVDVKIRGRHTISDGDALRAAVLDGLGLAQFPTWLVADQLRDSALQTALAPQGVEGSPIHALWPATRDLAPKIRATVDELIRAFTPVAPWDRDLA</sequence>
<evidence type="ECO:0000313" key="7">
    <source>
        <dbReference type="Proteomes" id="UP000238261"/>
    </source>
</evidence>
<dbReference type="GO" id="GO:0003700">
    <property type="term" value="F:DNA-binding transcription factor activity"/>
    <property type="evidence" value="ECO:0007669"/>
    <property type="project" value="InterPro"/>
</dbReference>
<dbReference type="PANTHER" id="PTHR30537:SF5">
    <property type="entry name" value="HTH-TYPE TRANSCRIPTIONAL ACTIVATOR TTDR-RELATED"/>
    <property type="match status" value="1"/>
</dbReference>
<dbReference type="PANTHER" id="PTHR30537">
    <property type="entry name" value="HTH-TYPE TRANSCRIPTIONAL REGULATOR"/>
    <property type="match status" value="1"/>
</dbReference>
<organism evidence="6 7">
    <name type="scientific">Xanthomonas hyacinthi</name>
    <dbReference type="NCBI Taxonomy" id="56455"/>
    <lineage>
        <taxon>Bacteria</taxon>
        <taxon>Pseudomonadati</taxon>
        <taxon>Pseudomonadota</taxon>
        <taxon>Gammaproteobacteria</taxon>
        <taxon>Lysobacterales</taxon>
        <taxon>Lysobacteraceae</taxon>
        <taxon>Xanthomonas</taxon>
    </lineage>
</organism>
<dbReference type="Gene3D" id="1.10.10.10">
    <property type="entry name" value="Winged helix-like DNA-binding domain superfamily/Winged helix DNA-binding domain"/>
    <property type="match status" value="1"/>
</dbReference>
<dbReference type="EMBL" id="MDEG01000028">
    <property type="protein sequence ID" value="PPU95414.1"/>
    <property type="molecule type" value="Genomic_DNA"/>
</dbReference>
<dbReference type="GO" id="GO:0006351">
    <property type="term" value="P:DNA-templated transcription"/>
    <property type="evidence" value="ECO:0007669"/>
    <property type="project" value="TreeGrafter"/>
</dbReference>
<dbReference type="Gene3D" id="3.40.190.290">
    <property type="match status" value="1"/>
</dbReference>
<dbReference type="GO" id="GO:0043565">
    <property type="term" value="F:sequence-specific DNA binding"/>
    <property type="evidence" value="ECO:0007669"/>
    <property type="project" value="TreeGrafter"/>
</dbReference>
<dbReference type="InterPro" id="IPR058163">
    <property type="entry name" value="LysR-type_TF_proteobact-type"/>
</dbReference>
<dbReference type="AlphaFoldDB" id="A0A2S7EQS3"/>
<dbReference type="OrthoDB" id="9810065at2"/>
<keyword evidence="7" id="KW-1185">Reference proteome</keyword>
<dbReference type="CDD" id="cd08475">
    <property type="entry name" value="PBP2_CrgA_like_6"/>
    <property type="match status" value="1"/>
</dbReference>
<comment type="similarity">
    <text evidence="1">Belongs to the LysR transcriptional regulatory family.</text>
</comment>
<evidence type="ECO:0000313" key="6">
    <source>
        <dbReference type="EMBL" id="PPU95414.1"/>
    </source>
</evidence>
<dbReference type="SUPFAM" id="SSF46785">
    <property type="entry name" value="Winged helix' DNA-binding domain"/>
    <property type="match status" value="1"/>
</dbReference>
<gene>
    <name evidence="6" type="ORF">XhyaCFBP1156_18790</name>
</gene>
<dbReference type="Proteomes" id="UP000238261">
    <property type="component" value="Unassembled WGS sequence"/>
</dbReference>
<dbReference type="InterPro" id="IPR005119">
    <property type="entry name" value="LysR_subst-bd"/>
</dbReference>
<dbReference type="InterPro" id="IPR036390">
    <property type="entry name" value="WH_DNA-bd_sf"/>
</dbReference>
<evidence type="ECO:0000256" key="1">
    <source>
        <dbReference type="ARBA" id="ARBA00009437"/>
    </source>
</evidence>
<evidence type="ECO:0000256" key="3">
    <source>
        <dbReference type="ARBA" id="ARBA00023125"/>
    </source>
</evidence>
<dbReference type="PROSITE" id="PS50931">
    <property type="entry name" value="HTH_LYSR"/>
    <property type="match status" value="1"/>
</dbReference>
<dbReference type="InterPro" id="IPR036388">
    <property type="entry name" value="WH-like_DNA-bd_sf"/>
</dbReference>
<evidence type="ECO:0000259" key="5">
    <source>
        <dbReference type="PROSITE" id="PS50931"/>
    </source>
</evidence>
<dbReference type="FunFam" id="1.10.10.10:FF:000001">
    <property type="entry name" value="LysR family transcriptional regulator"/>
    <property type="match status" value="1"/>
</dbReference>
<keyword evidence="3" id="KW-0238">DNA-binding</keyword>
<keyword evidence="4" id="KW-0804">Transcription</keyword>
<name>A0A2S7EQS3_9XANT</name>
<evidence type="ECO:0000256" key="2">
    <source>
        <dbReference type="ARBA" id="ARBA00023015"/>
    </source>
</evidence>
<protein>
    <submittedName>
        <fullName evidence="6">LysR family transcriptional regulator</fullName>
    </submittedName>
</protein>
<dbReference type="PRINTS" id="PR00039">
    <property type="entry name" value="HTHLYSR"/>
</dbReference>
<keyword evidence="2" id="KW-0805">Transcription regulation</keyword>